<gene>
    <name evidence="8" type="primary">Tf2-8_43</name>
    <name evidence="8" type="ORF">CDAR_438131</name>
</gene>
<dbReference type="Proteomes" id="UP001054837">
    <property type="component" value="Unassembled WGS sequence"/>
</dbReference>
<evidence type="ECO:0000313" key="9">
    <source>
        <dbReference type="Proteomes" id="UP001054837"/>
    </source>
</evidence>
<feature type="domain" description="Reverse transcriptase RNase H-like" evidence="7">
    <location>
        <begin position="82"/>
        <end position="163"/>
    </location>
</feature>
<evidence type="ECO:0000256" key="1">
    <source>
        <dbReference type="ARBA" id="ARBA00022679"/>
    </source>
</evidence>
<keyword evidence="9" id="KW-1185">Reference proteome</keyword>
<proteinExistence type="predicted"/>
<dbReference type="InterPro" id="IPR043502">
    <property type="entry name" value="DNA/RNA_pol_sf"/>
</dbReference>
<name>A0AAV4TQ42_9ARAC</name>
<evidence type="ECO:0000256" key="4">
    <source>
        <dbReference type="ARBA" id="ARBA00022759"/>
    </source>
</evidence>
<dbReference type="SUPFAM" id="SSF56672">
    <property type="entry name" value="DNA/RNA polymerases"/>
    <property type="match status" value="1"/>
</dbReference>
<evidence type="ECO:0000313" key="8">
    <source>
        <dbReference type="EMBL" id="GIY47864.1"/>
    </source>
</evidence>
<keyword evidence="4" id="KW-0255">Endonuclease</keyword>
<dbReference type="GO" id="GO:0004519">
    <property type="term" value="F:endonuclease activity"/>
    <property type="evidence" value="ECO:0007669"/>
    <property type="project" value="UniProtKB-KW"/>
</dbReference>
<evidence type="ECO:0000256" key="5">
    <source>
        <dbReference type="ARBA" id="ARBA00022801"/>
    </source>
</evidence>
<keyword evidence="6 8" id="KW-0695">RNA-directed DNA polymerase</keyword>
<keyword evidence="1" id="KW-0808">Transferase</keyword>
<evidence type="ECO:0000256" key="3">
    <source>
        <dbReference type="ARBA" id="ARBA00022722"/>
    </source>
</evidence>
<dbReference type="Pfam" id="PF17917">
    <property type="entry name" value="RT_RNaseH"/>
    <property type="match status" value="1"/>
</dbReference>
<dbReference type="EMBL" id="BPLQ01010023">
    <property type="protein sequence ID" value="GIY47864.1"/>
    <property type="molecule type" value="Genomic_DNA"/>
</dbReference>
<accession>A0AAV4TQ42</accession>
<evidence type="ECO:0000256" key="6">
    <source>
        <dbReference type="ARBA" id="ARBA00022918"/>
    </source>
</evidence>
<dbReference type="PANTHER" id="PTHR37984">
    <property type="entry name" value="PROTEIN CBG26694"/>
    <property type="match status" value="1"/>
</dbReference>
<keyword evidence="2" id="KW-0548">Nucleotidyltransferase</keyword>
<protein>
    <submittedName>
        <fullName evidence="8">Reverse transcriptase</fullName>
    </submittedName>
</protein>
<sequence length="174" mass="20363">MHMSCKNVKHLRRNKAISTSALHSALNFQAKHKVFLCKTFSWKGKSRAHSFLEMYCTHIKVKYSFHTTLAESFFKRHVQILKPYISRTCANSYVPGAVLLQAAGSNEYPIEHARRLLSQAERNYLSMERVSLFVWALKKFHRYLEGSEVTLAFDHQPLRWLPTLRPGEFKVRNH</sequence>
<reference evidence="8 9" key="1">
    <citation type="submission" date="2021-06" db="EMBL/GenBank/DDBJ databases">
        <title>Caerostris darwini draft genome.</title>
        <authorList>
            <person name="Kono N."/>
            <person name="Arakawa K."/>
        </authorList>
    </citation>
    <scope>NUCLEOTIDE SEQUENCE [LARGE SCALE GENOMIC DNA]</scope>
</reference>
<dbReference type="InterPro" id="IPR041373">
    <property type="entry name" value="RT_RNaseH"/>
</dbReference>
<dbReference type="InterPro" id="IPR050951">
    <property type="entry name" value="Retrovirus_Pol_polyprotein"/>
</dbReference>
<dbReference type="GO" id="GO:0016787">
    <property type="term" value="F:hydrolase activity"/>
    <property type="evidence" value="ECO:0007669"/>
    <property type="project" value="UniProtKB-KW"/>
</dbReference>
<keyword evidence="3" id="KW-0540">Nuclease</keyword>
<evidence type="ECO:0000259" key="7">
    <source>
        <dbReference type="Pfam" id="PF17917"/>
    </source>
</evidence>
<keyword evidence="5" id="KW-0378">Hydrolase</keyword>
<dbReference type="PANTHER" id="PTHR37984:SF5">
    <property type="entry name" value="PROTEIN NYNRIN-LIKE"/>
    <property type="match status" value="1"/>
</dbReference>
<evidence type="ECO:0000256" key="2">
    <source>
        <dbReference type="ARBA" id="ARBA00022695"/>
    </source>
</evidence>
<comment type="caution">
    <text evidence="8">The sequence shown here is derived from an EMBL/GenBank/DDBJ whole genome shotgun (WGS) entry which is preliminary data.</text>
</comment>
<organism evidence="8 9">
    <name type="scientific">Caerostris darwini</name>
    <dbReference type="NCBI Taxonomy" id="1538125"/>
    <lineage>
        <taxon>Eukaryota</taxon>
        <taxon>Metazoa</taxon>
        <taxon>Ecdysozoa</taxon>
        <taxon>Arthropoda</taxon>
        <taxon>Chelicerata</taxon>
        <taxon>Arachnida</taxon>
        <taxon>Araneae</taxon>
        <taxon>Araneomorphae</taxon>
        <taxon>Entelegynae</taxon>
        <taxon>Araneoidea</taxon>
        <taxon>Araneidae</taxon>
        <taxon>Caerostris</taxon>
    </lineage>
</organism>
<dbReference type="GO" id="GO:0003964">
    <property type="term" value="F:RNA-directed DNA polymerase activity"/>
    <property type="evidence" value="ECO:0007669"/>
    <property type="project" value="UniProtKB-KW"/>
</dbReference>
<dbReference type="AlphaFoldDB" id="A0AAV4TQ42"/>